<proteinExistence type="predicted"/>
<feature type="domain" description="NADP-dependent oxidoreductase" evidence="4">
    <location>
        <begin position="37"/>
        <end position="280"/>
    </location>
</feature>
<dbReference type="InParanoid" id="A0A1Y1UGV6"/>
<dbReference type="Proteomes" id="UP000193218">
    <property type="component" value="Unassembled WGS sequence"/>
</dbReference>
<dbReference type="PRINTS" id="PR00069">
    <property type="entry name" value="ALDKETRDTASE"/>
</dbReference>
<dbReference type="Gene3D" id="3.20.20.100">
    <property type="entry name" value="NADP-dependent oxidoreductase domain"/>
    <property type="match status" value="1"/>
</dbReference>
<gene>
    <name evidence="5" type="ORF">BD324DRAFT_651217</name>
</gene>
<dbReference type="InterPro" id="IPR023210">
    <property type="entry name" value="NADP_OxRdtase_dom"/>
</dbReference>
<accession>A0A1Y1UGV6</accession>
<evidence type="ECO:0000256" key="3">
    <source>
        <dbReference type="PIRSR" id="PIRSR000097-3"/>
    </source>
</evidence>
<keyword evidence="6" id="KW-1185">Reference proteome</keyword>
<dbReference type="PANTHER" id="PTHR11732">
    <property type="entry name" value="ALDO/KETO REDUCTASE"/>
    <property type="match status" value="1"/>
</dbReference>
<dbReference type="AlphaFoldDB" id="A0A1Y1UGV6"/>
<evidence type="ECO:0000256" key="2">
    <source>
        <dbReference type="PIRSR" id="PIRSR000097-2"/>
    </source>
</evidence>
<evidence type="ECO:0000259" key="4">
    <source>
        <dbReference type="Pfam" id="PF00248"/>
    </source>
</evidence>
<evidence type="ECO:0000256" key="1">
    <source>
        <dbReference type="PIRSR" id="PIRSR000097-1"/>
    </source>
</evidence>
<dbReference type="STRING" id="4999.A0A1Y1UGV6"/>
<protein>
    <submittedName>
        <fullName evidence="5">NADP-dependent oxidoreductase domain-containing protein</fullName>
    </submittedName>
</protein>
<dbReference type="GeneID" id="33560104"/>
<dbReference type="RefSeq" id="XP_021870803.1">
    <property type="nucleotide sequence ID" value="XM_022018295.1"/>
</dbReference>
<organism evidence="5 6">
    <name type="scientific">Kockovaella imperatae</name>
    <dbReference type="NCBI Taxonomy" id="4999"/>
    <lineage>
        <taxon>Eukaryota</taxon>
        <taxon>Fungi</taxon>
        <taxon>Dikarya</taxon>
        <taxon>Basidiomycota</taxon>
        <taxon>Agaricomycotina</taxon>
        <taxon>Tremellomycetes</taxon>
        <taxon>Tremellales</taxon>
        <taxon>Cuniculitremaceae</taxon>
        <taxon>Kockovaella</taxon>
    </lineage>
</organism>
<dbReference type="OrthoDB" id="416253at2759"/>
<comment type="caution">
    <text evidence="5">The sequence shown here is derived from an EMBL/GenBank/DDBJ whole genome shotgun (WGS) entry which is preliminary data.</text>
</comment>
<dbReference type="InterPro" id="IPR020471">
    <property type="entry name" value="AKR"/>
</dbReference>
<feature type="binding site" evidence="2">
    <location>
        <position position="113"/>
    </location>
    <ligand>
        <name>substrate</name>
    </ligand>
</feature>
<reference evidence="5 6" key="1">
    <citation type="submission" date="2017-03" db="EMBL/GenBank/DDBJ databases">
        <title>Widespread Adenine N6-methylation of Active Genes in Fungi.</title>
        <authorList>
            <consortium name="DOE Joint Genome Institute"/>
            <person name="Mondo S.J."/>
            <person name="Dannebaum R.O."/>
            <person name="Kuo R.C."/>
            <person name="Louie K.B."/>
            <person name="Bewick A.J."/>
            <person name="Labutti K."/>
            <person name="Haridas S."/>
            <person name="Kuo A."/>
            <person name="Salamov A."/>
            <person name="Ahrendt S.R."/>
            <person name="Lau R."/>
            <person name="Bowen B.P."/>
            <person name="Lipzen A."/>
            <person name="Sullivan W."/>
            <person name="Andreopoulos W.B."/>
            <person name="Clum A."/>
            <person name="Lindquist E."/>
            <person name="Daum C."/>
            <person name="Northen T.R."/>
            <person name="Ramamoorthy G."/>
            <person name="Schmitz R.J."/>
            <person name="Gryganskyi A."/>
            <person name="Culley D."/>
            <person name="Magnuson J."/>
            <person name="James T.Y."/>
            <person name="O'Malley M.A."/>
            <person name="Stajich J.E."/>
            <person name="Spatafora J.W."/>
            <person name="Visel A."/>
            <person name="Grigoriev I.V."/>
        </authorList>
    </citation>
    <scope>NUCLEOTIDE SEQUENCE [LARGE SCALE GENOMIC DNA]</scope>
    <source>
        <strain evidence="5 6">NRRL Y-17943</strain>
    </source>
</reference>
<sequence>MVRTIKLNDGKEIPSVAWGTASGGMFGPNPIVVDRGAYALKQGIPHLDTAQVYRNEVQTGEAFKKSGLKREDVFITSKIGMDQRMKTTHEHVKKQVQDAVERLGLIPDAYLIHNPFIPEEGKIVKFWSILESLVEDGTLKGCSLGVSNFREVDLEELLKHCKIKPTMNQIEMHPYVMSHLDAVFAIHKEHNIISAAYSPQAPLNLHPTGGPLKPVLEKIAAKYSKETGKEIDPHTVLLLWIRGKNAIAVTSTATPERIDKLAALDKLPDLFKEDVDEIERVGRTIYWRANKSHMTKDRPVPDLPDGTSS</sequence>
<dbReference type="GO" id="GO:0016491">
    <property type="term" value="F:oxidoreductase activity"/>
    <property type="evidence" value="ECO:0007669"/>
    <property type="project" value="InterPro"/>
</dbReference>
<dbReference type="SUPFAM" id="SSF51430">
    <property type="entry name" value="NAD(P)-linked oxidoreductase"/>
    <property type="match status" value="1"/>
</dbReference>
<dbReference type="Pfam" id="PF00248">
    <property type="entry name" value="Aldo_ket_red"/>
    <property type="match status" value="1"/>
</dbReference>
<feature type="site" description="Lowers pKa of active site Tyr" evidence="3">
    <location>
        <position position="78"/>
    </location>
</feature>
<evidence type="ECO:0000313" key="5">
    <source>
        <dbReference type="EMBL" id="ORX36734.1"/>
    </source>
</evidence>
<feature type="active site" description="Proton donor" evidence="1">
    <location>
        <position position="53"/>
    </location>
</feature>
<dbReference type="EMBL" id="NBSH01000007">
    <property type="protein sequence ID" value="ORX36734.1"/>
    <property type="molecule type" value="Genomic_DNA"/>
</dbReference>
<evidence type="ECO:0000313" key="6">
    <source>
        <dbReference type="Proteomes" id="UP000193218"/>
    </source>
</evidence>
<dbReference type="PIRSF" id="PIRSF000097">
    <property type="entry name" value="AKR"/>
    <property type="match status" value="1"/>
</dbReference>
<name>A0A1Y1UGV6_9TREE</name>
<dbReference type="InterPro" id="IPR036812">
    <property type="entry name" value="NAD(P)_OxRdtase_dom_sf"/>
</dbReference>